<protein>
    <submittedName>
        <fullName evidence="3">PASTA domain-containing protein</fullName>
    </submittedName>
</protein>
<keyword evidence="1" id="KW-0812">Transmembrane</keyword>
<organism evidence="3 4">
    <name type="scientific">Shiella aurantiaca</name>
    <dbReference type="NCBI Taxonomy" id="3058365"/>
    <lineage>
        <taxon>Bacteria</taxon>
        <taxon>Pseudomonadati</taxon>
        <taxon>Bacteroidota</taxon>
        <taxon>Cytophagia</taxon>
        <taxon>Cytophagales</taxon>
        <taxon>Shiellaceae</taxon>
        <taxon>Shiella</taxon>
    </lineage>
</organism>
<keyword evidence="4" id="KW-1185">Reference proteome</keyword>
<name>A0ABT8F429_9BACT</name>
<feature type="domain" description="PASTA" evidence="2">
    <location>
        <begin position="184"/>
        <end position="250"/>
    </location>
</feature>
<evidence type="ECO:0000313" key="3">
    <source>
        <dbReference type="EMBL" id="MDN4165223.1"/>
    </source>
</evidence>
<sequence length="268" mass="29393">MKLFQINSLKDLLIHLSVMIGSLLIVLLFFFYLYLPSATNHGETLTVPNLIGMPLDELDEFLTERDMRFEVNPDSSYSAEYPPLAVLKQFPKAGSKVKENRKIYLSLNATTPPKVKMPKLIDGSLKNAQLVLQSYGLILGDIRYVPHQFQNAVLEQKYSGKDIAEGDFIPKGSKIDLIVGDGLGKSFAIPNVIGMDQEDASFILAGSGLKIKKTSTEISSQMEPGLVLRQFPPAGQSVKVGDYIELVIAEADASAEDVIVGDLDAEDD</sequence>
<keyword evidence="1" id="KW-1133">Transmembrane helix</keyword>
<dbReference type="Pfam" id="PF03793">
    <property type="entry name" value="PASTA"/>
    <property type="match status" value="2"/>
</dbReference>
<dbReference type="RefSeq" id="WP_320003749.1">
    <property type="nucleotide sequence ID" value="NZ_JAUHJS010000003.1"/>
</dbReference>
<dbReference type="Proteomes" id="UP001168552">
    <property type="component" value="Unassembled WGS sequence"/>
</dbReference>
<evidence type="ECO:0000256" key="1">
    <source>
        <dbReference type="SAM" id="Phobius"/>
    </source>
</evidence>
<evidence type="ECO:0000259" key="2">
    <source>
        <dbReference type="PROSITE" id="PS51178"/>
    </source>
</evidence>
<dbReference type="SUPFAM" id="SSF54184">
    <property type="entry name" value="Penicillin-binding protein 2x (pbp-2x), c-terminal domain"/>
    <property type="match status" value="1"/>
</dbReference>
<dbReference type="CDD" id="cd06577">
    <property type="entry name" value="PASTA_pknB"/>
    <property type="match status" value="3"/>
</dbReference>
<accession>A0ABT8F429</accession>
<dbReference type="PROSITE" id="PS51178">
    <property type="entry name" value="PASTA"/>
    <property type="match status" value="3"/>
</dbReference>
<dbReference type="SMART" id="SM00740">
    <property type="entry name" value="PASTA"/>
    <property type="match status" value="3"/>
</dbReference>
<comment type="caution">
    <text evidence="3">The sequence shown here is derived from an EMBL/GenBank/DDBJ whole genome shotgun (WGS) entry which is preliminary data.</text>
</comment>
<keyword evidence="1" id="KW-0472">Membrane</keyword>
<feature type="domain" description="PASTA" evidence="2">
    <location>
        <begin position="111"/>
        <end position="181"/>
    </location>
</feature>
<dbReference type="InterPro" id="IPR005543">
    <property type="entry name" value="PASTA_dom"/>
</dbReference>
<dbReference type="Gene3D" id="3.30.10.20">
    <property type="match status" value="3"/>
</dbReference>
<reference evidence="3" key="1">
    <citation type="submission" date="2023-06" db="EMBL/GenBank/DDBJ databases">
        <title>Cytophagales bacterium Strain LB-30, isolated from soil.</title>
        <authorList>
            <person name="Liu B."/>
        </authorList>
    </citation>
    <scope>NUCLEOTIDE SEQUENCE</scope>
    <source>
        <strain evidence="3">LB-30</strain>
    </source>
</reference>
<feature type="domain" description="PASTA" evidence="2">
    <location>
        <begin position="42"/>
        <end position="109"/>
    </location>
</feature>
<gene>
    <name evidence="3" type="ORF">QWY31_06910</name>
</gene>
<feature type="transmembrane region" description="Helical" evidence="1">
    <location>
        <begin position="12"/>
        <end position="35"/>
    </location>
</feature>
<evidence type="ECO:0000313" key="4">
    <source>
        <dbReference type="Proteomes" id="UP001168552"/>
    </source>
</evidence>
<dbReference type="EMBL" id="JAUHJS010000003">
    <property type="protein sequence ID" value="MDN4165223.1"/>
    <property type="molecule type" value="Genomic_DNA"/>
</dbReference>
<proteinExistence type="predicted"/>